<dbReference type="Proteomes" id="UP000247681">
    <property type="component" value="Unassembled WGS sequence"/>
</dbReference>
<name>A0A2V4C876_9FLAO</name>
<dbReference type="OrthoDB" id="769104at2"/>
<comment type="caution">
    <text evidence="1">The sequence shown here is derived from an EMBL/GenBank/DDBJ whole genome shotgun (WGS) entry which is preliminary data.</text>
</comment>
<evidence type="ECO:0000313" key="2">
    <source>
        <dbReference type="Proteomes" id="UP000247681"/>
    </source>
</evidence>
<protein>
    <submittedName>
        <fullName evidence="1">Uncharacterized protein</fullName>
    </submittedName>
</protein>
<reference evidence="1 2" key="1">
    <citation type="submission" date="2018-05" db="EMBL/GenBank/DDBJ databases">
        <title>Flavobacterium sp. strain IMCC34758, incomplete genome.</title>
        <authorList>
            <person name="Joung Y."/>
        </authorList>
    </citation>
    <scope>NUCLEOTIDE SEQUENCE [LARGE SCALE GENOMIC DNA]</scope>
    <source>
        <strain evidence="1 2">IMCC34758</strain>
    </source>
</reference>
<dbReference type="AlphaFoldDB" id="A0A2V4C876"/>
<organism evidence="1 2">
    <name type="scientific">Flavobacterium hydrophilum</name>
    <dbReference type="NCBI Taxonomy" id="2211445"/>
    <lineage>
        <taxon>Bacteria</taxon>
        <taxon>Pseudomonadati</taxon>
        <taxon>Bacteroidota</taxon>
        <taxon>Flavobacteriia</taxon>
        <taxon>Flavobacteriales</taxon>
        <taxon>Flavobacteriaceae</taxon>
        <taxon>Flavobacterium</taxon>
    </lineage>
</organism>
<keyword evidence="2" id="KW-1185">Reference proteome</keyword>
<dbReference type="RefSeq" id="WP_110345848.1">
    <property type="nucleotide sequence ID" value="NZ_QJHL01000001.1"/>
</dbReference>
<accession>A0A2V4C876</accession>
<proteinExistence type="predicted"/>
<sequence>MEIERKIDSSILNLYQLMPSTGEWPFTIMRIDRMQISGLPIETSSVSECLVLVLKRTDFDIEDISDYAKDSKEYGVVPTAYKQAFVESFVNKFDNTQEINQWTDNITSMGIGLIFQLTRQHRLELKTLRTLLYDLDFHIEFDAKMLQPYKLFEVIDLE</sequence>
<gene>
    <name evidence="1" type="ORF">DMB68_06730</name>
</gene>
<dbReference type="EMBL" id="QJHL01000001">
    <property type="protein sequence ID" value="PXY46842.1"/>
    <property type="molecule type" value="Genomic_DNA"/>
</dbReference>
<evidence type="ECO:0000313" key="1">
    <source>
        <dbReference type="EMBL" id="PXY46842.1"/>
    </source>
</evidence>